<dbReference type="PANTHER" id="PTHR47263">
    <property type="entry name" value="ADENYLATE CYCLASE ACTIVATION PROTEIN GIT1"/>
    <property type="match status" value="1"/>
</dbReference>
<feature type="compositionally biased region" description="Basic and acidic residues" evidence="1">
    <location>
        <begin position="1324"/>
        <end position="1338"/>
    </location>
</feature>
<dbReference type="InterPro" id="IPR035892">
    <property type="entry name" value="C2_domain_sf"/>
</dbReference>
<feature type="region of interest" description="Disordered" evidence="1">
    <location>
        <begin position="1367"/>
        <end position="1407"/>
    </location>
</feature>
<dbReference type="PROSITE" id="PS50004">
    <property type="entry name" value="C2"/>
    <property type="match status" value="1"/>
</dbReference>
<dbReference type="SMART" id="SM00239">
    <property type="entry name" value="C2"/>
    <property type="match status" value="1"/>
</dbReference>
<dbReference type="Pfam" id="PF00168">
    <property type="entry name" value="C2"/>
    <property type="match status" value="1"/>
</dbReference>
<feature type="region of interest" description="Disordered" evidence="1">
    <location>
        <begin position="1315"/>
        <end position="1339"/>
    </location>
</feature>
<reference evidence="5" key="1">
    <citation type="submission" date="2022-07" db="EMBL/GenBank/DDBJ databases">
        <title>Genome Sequence of Physisporinus lineatus.</title>
        <authorList>
            <person name="Buettner E."/>
        </authorList>
    </citation>
    <scope>NUCLEOTIDE SEQUENCE</scope>
    <source>
        <strain evidence="5">VT162</strain>
    </source>
</reference>
<feature type="compositionally biased region" description="Low complexity" evidence="1">
    <location>
        <begin position="213"/>
        <end position="224"/>
    </location>
</feature>
<keyword evidence="6" id="KW-1185">Reference proteome</keyword>
<feature type="domain" description="MHD1" evidence="3">
    <location>
        <begin position="751"/>
        <end position="868"/>
    </location>
</feature>
<accession>A0AAD5UV83</accession>
<evidence type="ECO:0000259" key="4">
    <source>
        <dbReference type="PROSITE" id="PS51259"/>
    </source>
</evidence>
<dbReference type="InterPro" id="IPR000008">
    <property type="entry name" value="C2_dom"/>
</dbReference>
<dbReference type="InterPro" id="IPR052811">
    <property type="entry name" value="Glucose_resp_signaling"/>
</dbReference>
<dbReference type="InterPro" id="IPR010439">
    <property type="entry name" value="MUN_dom"/>
</dbReference>
<dbReference type="InterPro" id="IPR014772">
    <property type="entry name" value="Munc13_dom-2"/>
</dbReference>
<dbReference type="PROSITE" id="PS51258">
    <property type="entry name" value="MHD1"/>
    <property type="match status" value="1"/>
</dbReference>
<feature type="compositionally biased region" description="Pro residues" evidence="1">
    <location>
        <begin position="1393"/>
        <end position="1407"/>
    </location>
</feature>
<name>A0AAD5UV83_9APHY</name>
<dbReference type="InterPro" id="IPR014770">
    <property type="entry name" value="Munc13_1"/>
</dbReference>
<dbReference type="PROSITE" id="PS51259">
    <property type="entry name" value="MHD2"/>
    <property type="match status" value="1"/>
</dbReference>
<proteinExistence type="predicted"/>
<feature type="compositionally biased region" description="Low complexity" evidence="1">
    <location>
        <begin position="358"/>
        <end position="377"/>
    </location>
</feature>
<dbReference type="Gene3D" id="1.10.357.50">
    <property type="match status" value="1"/>
</dbReference>
<feature type="compositionally biased region" description="Basic and acidic residues" evidence="1">
    <location>
        <begin position="1369"/>
        <end position="1380"/>
    </location>
</feature>
<feature type="region of interest" description="Disordered" evidence="1">
    <location>
        <begin position="1"/>
        <end position="24"/>
    </location>
</feature>
<feature type="compositionally biased region" description="Low complexity" evidence="1">
    <location>
        <begin position="1156"/>
        <end position="1170"/>
    </location>
</feature>
<feature type="compositionally biased region" description="Low complexity" evidence="1">
    <location>
        <begin position="402"/>
        <end position="420"/>
    </location>
</feature>
<gene>
    <name evidence="5" type="ORF">NLI96_g10461</name>
</gene>
<feature type="region of interest" description="Disordered" evidence="1">
    <location>
        <begin position="356"/>
        <end position="420"/>
    </location>
</feature>
<evidence type="ECO:0000313" key="6">
    <source>
        <dbReference type="Proteomes" id="UP001212997"/>
    </source>
</evidence>
<protein>
    <submittedName>
        <fullName evidence="5">Uncharacterized protein</fullName>
    </submittedName>
</protein>
<dbReference type="SUPFAM" id="SSF49562">
    <property type="entry name" value="C2 domain (Calcium/lipid-binding domain, CaLB)"/>
    <property type="match status" value="1"/>
</dbReference>
<evidence type="ECO:0000313" key="5">
    <source>
        <dbReference type="EMBL" id="KAJ3477436.1"/>
    </source>
</evidence>
<organism evidence="5 6">
    <name type="scientific">Meripilus lineatus</name>
    <dbReference type="NCBI Taxonomy" id="2056292"/>
    <lineage>
        <taxon>Eukaryota</taxon>
        <taxon>Fungi</taxon>
        <taxon>Dikarya</taxon>
        <taxon>Basidiomycota</taxon>
        <taxon>Agaricomycotina</taxon>
        <taxon>Agaricomycetes</taxon>
        <taxon>Polyporales</taxon>
        <taxon>Meripilaceae</taxon>
        <taxon>Meripilus</taxon>
    </lineage>
</organism>
<evidence type="ECO:0000256" key="1">
    <source>
        <dbReference type="SAM" id="MobiDB-lite"/>
    </source>
</evidence>
<sequence length="1407" mass="158665">MSRLSRRSYAGSMHDRRISRHRVSDEELMKLQPKAVETPAAVDHESGFERDYTSRVSGAVSGAIFSIGDLFRDIRDGTKAVRFPKDLLKVLEQKLQDIAMGKDPAYSDQLVRRTMAVFYGQVKDDSFRKQMKENRKIEELILMFATNATNVLKKEPTLAGDGWKIELNKHIALFVRLLRDCLRHVSHVSPELTARIDIYIAKLAPSAQVQRSTYSDSGYDSSSTSHRDSVSSSKKKGPATVGEMSLAMTAIKLFKLPEHVAQKEIEELAKYCTEKVRSPDAGSFHLLSIDMDITSSLKAALTDLKTCLKNINAGAPFPGRKEDFPTDTAWQYWRTLETAHLSQLMVVMVQINPELAKSAGDSSPSPSSSSAAMSQPSNGRPGSVYSLHSSSSPRDSYYPGNSRHASVSSRHSVHPSTSLSTSPFGYGTIGEDFDPAADGGVGDDDDLPVGFHFTFIPPNPRKYYKRLLECCISADLEAMLSPSVGDDDEVSLGILSPQHIELINECALRWRIGQTYRAACFLEIVKGFYERNEVPLECVPEALGTIGKVMHEFELEKWPLQDVSVPAWIILLAHINYSGGDLRPRSQREYLAQIYSGLFSIFLSNLYHEMDHIPNLKPSSIAPYLHILDVVQQSNLLGNFDADILARIHDIEEQVKSVAARYYEEKNRELHEGTGVNRALPFLLMTDEMEKNAKLLDKRFPEPLLGQIDIVSLVVEVQVPLFLQDLDSSKKRLFEDSMNGPTPDVPIQDIFALYRRTKMLMGMYKAFVPHGGARFDIAGFFDPYVQQWLVNTHEKTNQWVQAAIAADKFESEAAEGHSSSIVDLFDSLRSPINFLEDLEWSDEYQEARFFTSLAKTISRAVEQYCRSVEELFMSEMFPRPSEYLQPQRSSAWLEKAKSLTSSSEKKLDSSFTFQPESCVKLNNIQAARRLLDTMYAQVQADKKAEILGNNGPIVPEKQGQPAQRFLFTVKISMAEGLVPLDTSPSSKLDTFVTLSDEQGNRLVKTRTIYETLSPRWDETFDLTVDKPLWLMISVRDRALVGKHDIVGRGFICLDARQYGDFLTHDRWINLEDNGRILLRVSMEGEKDDPQFYFGRAFRSLKRAESDMVRVFIDKISPYIRQAISRTVLKTLIRSNSTSIDYTKALGGVTSFFGGISGSSSSSPQIPLPSSEKPRTRPEDLTDVELEAALSPLFDFFDANLPTLNTYLSDSAKEMVMLRVWKEILTVIEGLLIPPLSDIPSEMKPLSDKEFMRDYFYAGGEGPVPLEAIQNQKYRDVLSIRLYYDWHTDALMEECVRMMQQSLRASPSVKKRAKSVYSQRNLGTIKDRKREKQQEKEVSNGETILRILRMRPGTSDFIAQQLHAMTSMQAEREARAQEMQRKKLSRPRGGNNIPPVPEIPPVPPLPSK</sequence>
<comment type="caution">
    <text evidence="5">The sequence shown here is derived from an EMBL/GenBank/DDBJ whole genome shotgun (WGS) entry which is preliminary data.</text>
</comment>
<feature type="domain" description="MHD2" evidence="4">
    <location>
        <begin position="1186"/>
        <end position="1294"/>
    </location>
</feature>
<evidence type="ECO:0000259" key="3">
    <source>
        <dbReference type="PROSITE" id="PS51258"/>
    </source>
</evidence>
<dbReference type="PANTHER" id="PTHR47263:SF1">
    <property type="entry name" value="C2 DOMAIN PROTEIN (AFU_ORTHOLOGUE AFUA_7G02350)"/>
    <property type="match status" value="1"/>
</dbReference>
<feature type="region of interest" description="Disordered" evidence="1">
    <location>
        <begin position="213"/>
        <end position="238"/>
    </location>
</feature>
<feature type="domain" description="C2" evidence="2">
    <location>
        <begin position="948"/>
        <end position="1068"/>
    </location>
</feature>
<dbReference type="EMBL" id="JANAWD010000594">
    <property type="protein sequence ID" value="KAJ3477436.1"/>
    <property type="molecule type" value="Genomic_DNA"/>
</dbReference>
<evidence type="ECO:0000259" key="2">
    <source>
        <dbReference type="PROSITE" id="PS50004"/>
    </source>
</evidence>
<dbReference type="Pfam" id="PF06292">
    <property type="entry name" value="MUN"/>
    <property type="match status" value="1"/>
</dbReference>
<dbReference type="Gene3D" id="1.20.58.1100">
    <property type="match status" value="1"/>
</dbReference>
<feature type="region of interest" description="Disordered" evidence="1">
    <location>
        <begin position="1156"/>
        <end position="1178"/>
    </location>
</feature>
<dbReference type="Proteomes" id="UP001212997">
    <property type="component" value="Unassembled WGS sequence"/>
</dbReference>